<reference evidence="5 6" key="1">
    <citation type="submission" date="2021-11" db="EMBL/GenBank/DDBJ databases">
        <title>Black yeast isolated from Biological Soil Crust.</title>
        <authorList>
            <person name="Kurbessoian T."/>
        </authorList>
    </citation>
    <scope>NUCLEOTIDE SEQUENCE [LARGE SCALE GENOMIC DNA]</scope>
    <source>
        <strain evidence="5 6">CCFEE 5522</strain>
    </source>
</reference>
<dbReference type="PROSITE" id="PS50089">
    <property type="entry name" value="ZF_RING_2"/>
    <property type="match status" value="1"/>
</dbReference>
<dbReference type="AlphaFoldDB" id="A0AAV9JNM8"/>
<keyword evidence="1" id="KW-0863">Zinc-finger</keyword>
<feature type="non-terminal residue" evidence="5">
    <location>
        <position position="1"/>
    </location>
</feature>
<name>A0AAV9JNM8_9PEZI</name>
<evidence type="ECO:0000256" key="1">
    <source>
        <dbReference type="PROSITE-ProRule" id="PRU00175"/>
    </source>
</evidence>
<dbReference type="GO" id="GO:0006511">
    <property type="term" value="P:ubiquitin-dependent protein catabolic process"/>
    <property type="evidence" value="ECO:0007669"/>
    <property type="project" value="TreeGrafter"/>
</dbReference>
<keyword evidence="2" id="KW-0175">Coiled coil</keyword>
<accession>A0AAV9JNM8</accession>
<keyword evidence="6" id="KW-1185">Reference proteome</keyword>
<feature type="region of interest" description="Disordered" evidence="3">
    <location>
        <begin position="398"/>
        <end position="427"/>
    </location>
</feature>
<feature type="region of interest" description="Disordered" evidence="3">
    <location>
        <begin position="706"/>
        <end position="730"/>
    </location>
</feature>
<gene>
    <name evidence="5" type="ORF">LTR36_001840</name>
</gene>
<evidence type="ECO:0000313" key="6">
    <source>
        <dbReference type="Proteomes" id="UP001324427"/>
    </source>
</evidence>
<feature type="region of interest" description="Disordered" evidence="3">
    <location>
        <begin position="801"/>
        <end position="837"/>
    </location>
</feature>
<dbReference type="GO" id="GO:0061630">
    <property type="term" value="F:ubiquitin protein ligase activity"/>
    <property type="evidence" value="ECO:0007669"/>
    <property type="project" value="TreeGrafter"/>
</dbReference>
<keyword evidence="1" id="KW-0479">Metal-binding</keyword>
<dbReference type="SMART" id="SM00184">
    <property type="entry name" value="RING"/>
    <property type="match status" value="1"/>
</dbReference>
<evidence type="ECO:0000256" key="2">
    <source>
        <dbReference type="SAM" id="Coils"/>
    </source>
</evidence>
<comment type="caution">
    <text evidence="5">The sequence shown here is derived from an EMBL/GenBank/DDBJ whole genome shotgun (WGS) entry which is preliminary data.</text>
</comment>
<evidence type="ECO:0000256" key="3">
    <source>
        <dbReference type="SAM" id="MobiDB-lite"/>
    </source>
</evidence>
<sequence length="906" mass="102062">LRPGQTRLPEVPVQQAFLDRWYEFHRGYRTVVMMDGSEGRVAVVGEELKEVTPGYLPRTLEELRAGTAANDMAEESRQHMPSDEQEEIGPSLEDTLDQMFQAALVETDEQNPPVLASTGQATDVGGEPSSITQMARQAAYPQLLEGNARHVVDNSVWLGGRRQGTHVNDEAVGNHYAQSMLPTGSRNHEYQARRVAALRRELHRMRNGIERVISGLRDLGENVPDHTQASGRLADLGRTLDAIDGTPSREDAERAINSVNALTNRSSTTQSDRALANIQRRVDETRLHLDAARRNRDQAASELDLAEQEFRTSQHRHHQLQREQRTTENYLRLFGTREEMLAQGDQYESPIGSMFTRAQERFRAAEDVRVEERTLRRVLEDENSAGGEEGARRLAELESRQTDVWGVPRPPQMHTQEARLPDPGEVVSEEPRGELEEYYALLRQQDGLQRASRSDVQGSAIAEATPVPSDSDSLGVANDRSQQNMMDAVMAAREEEEATPQRIVERHSSSEVAAELPIAVPTQPLLPTANEEWYADIEHILLHFAEDPERSLAHMITPDHLDTLLSQATERSFSESDRQEMEGFVNNPDLVWASGLPAARLLRLRRASVPPMFLLDRTNVSVETSCHNTEVMAELFCRSAELRRRAPGLNAPEQLRMLYRLQAGERTGADMRKLEDMQADPDTLRWASRLNEMMIDDEHDGFHATRQRSLDAQRRAAAREGDHSRQELDAQRRAARDFAVAAGRTAMRAGPTALLERMANRDEETRAAYDRLRANGYAPEGDLPAERLLRESIYRPLDLTDYNDVASPSASESEVDEDEARGLDAKESGRPEQKTDEEMTVSMECRICYTQLAEIACLPCGHLVMCKWCSEQHSPVMAHDRTRPRRAAGCPVCRKGIRQKVRVFRA</sequence>
<dbReference type="GO" id="GO:0008270">
    <property type="term" value="F:zinc ion binding"/>
    <property type="evidence" value="ECO:0007669"/>
    <property type="project" value="UniProtKB-KW"/>
</dbReference>
<dbReference type="InterPro" id="IPR001841">
    <property type="entry name" value="Znf_RING"/>
</dbReference>
<feature type="compositionally biased region" description="Basic and acidic residues" evidence="3">
    <location>
        <begin position="820"/>
        <end position="837"/>
    </location>
</feature>
<dbReference type="PANTHER" id="PTHR22696:SF1">
    <property type="entry name" value="E3 UBIQUITIN-PROTEIN LIGASE RNF26"/>
    <property type="match status" value="1"/>
</dbReference>
<evidence type="ECO:0000313" key="5">
    <source>
        <dbReference type="EMBL" id="KAK4546623.1"/>
    </source>
</evidence>
<feature type="domain" description="RING-type" evidence="4">
    <location>
        <begin position="845"/>
        <end position="894"/>
    </location>
</feature>
<organism evidence="5 6">
    <name type="scientific">Oleoguttula mirabilis</name>
    <dbReference type="NCBI Taxonomy" id="1507867"/>
    <lineage>
        <taxon>Eukaryota</taxon>
        <taxon>Fungi</taxon>
        <taxon>Dikarya</taxon>
        <taxon>Ascomycota</taxon>
        <taxon>Pezizomycotina</taxon>
        <taxon>Dothideomycetes</taxon>
        <taxon>Dothideomycetidae</taxon>
        <taxon>Mycosphaerellales</taxon>
        <taxon>Teratosphaeriaceae</taxon>
        <taxon>Oleoguttula</taxon>
    </lineage>
</organism>
<feature type="coiled-coil region" evidence="2">
    <location>
        <begin position="275"/>
        <end position="323"/>
    </location>
</feature>
<protein>
    <recommendedName>
        <fullName evidence="4">RING-type domain-containing protein</fullName>
    </recommendedName>
</protein>
<dbReference type="EMBL" id="JAVFHQ010000014">
    <property type="protein sequence ID" value="KAK4546623.1"/>
    <property type="molecule type" value="Genomic_DNA"/>
</dbReference>
<dbReference type="Proteomes" id="UP001324427">
    <property type="component" value="Unassembled WGS sequence"/>
</dbReference>
<dbReference type="Gene3D" id="3.30.40.10">
    <property type="entry name" value="Zinc/RING finger domain, C3HC4 (zinc finger)"/>
    <property type="match status" value="1"/>
</dbReference>
<dbReference type="InterPro" id="IPR013083">
    <property type="entry name" value="Znf_RING/FYVE/PHD"/>
</dbReference>
<dbReference type="SUPFAM" id="SSF57850">
    <property type="entry name" value="RING/U-box"/>
    <property type="match status" value="1"/>
</dbReference>
<keyword evidence="1" id="KW-0862">Zinc</keyword>
<dbReference type="PANTHER" id="PTHR22696">
    <property type="entry name" value="E3 UBIQUITIN-PROTEIN LIGASE RNF26"/>
    <property type="match status" value="1"/>
</dbReference>
<evidence type="ECO:0000259" key="4">
    <source>
        <dbReference type="PROSITE" id="PS50089"/>
    </source>
</evidence>
<proteinExistence type="predicted"/>
<dbReference type="Pfam" id="PF13920">
    <property type="entry name" value="zf-C3HC4_3"/>
    <property type="match status" value="1"/>
</dbReference>
<dbReference type="GO" id="GO:0016567">
    <property type="term" value="P:protein ubiquitination"/>
    <property type="evidence" value="ECO:0007669"/>
    <property type="project" value="TreeGrafter"/>
</dbReference>